<accession>A0A4C1VP01</accession>
<gene>
    <name evidence="1" type="ORF">EVAR_33673_1</name>
</gene>
<keyword evidence="2" id="KW-1185">Reference proteome</keyword>
<dbReference type="AlphaFoldDB" id="A0A4C1VP01"/>
<proteinExistence type="predicted"/>
<organism evidence="1 2">
    <name type="scientific">Eumeta variegata</name>
    <name type="common">Bagworm moth</name>
    <name type="synonym">Eumeta japonica</name>
    <dbReference type="NCBI Taxonomy" id="151549"/>
    <lineage>
        <taxon>Eukaryota</taxon>
        <taxon>Metazoa</taxon>
        <taxon>Ecdysozoa</taxon>
        <taxon>Arthropoda</taxon>
        <taxon>Hexapoda</taxon>
        <taxon>Insecta</taxon>
        <taxon>Pterygota</taxon>
        <taxon>Neoptera</taxon>
        <taxon>Endopterygota</taxon>
        <taxon>Lepidoptera</taxon>
        <taxon>Glossata</taxon>
        <taxon>Ditrysia</taxon>
        <taxon>Tineoidea</taxon>
        <taxon>Psychidae</taxon>
        <taxon>Oiketicinae</taxon>
        <taxon>Eumeta</taxon>
    </lineage>
</organism>
<protein>
    <submittedName>
        <fullName evidence="1">Uncharacterized protein</fullName>
    </submittedName>
</protein>
<dbReference type="EMBL" id="BGZK01000376">
    <property type="protein sequence ID" value="GBP40097.1"/>
    <property type="molecule type" value="Genomic_DNA"/>
</dbReference>
<evidence type="ECO:0000313" key="1">
    <source>
        <dbReference type="EMBL" id="GBP40097.1"/>
    </source>
</evidence>
<comment type="caution">
    <text evidence="1">The sequence shown here is derived from an EMBL/GenBank/DDBJ whole genome shotgun (WGS) entry which is preliminary data.</text>
</comment>
<evidence type="ECO:0000313" key="2">
    <source>
        <dbReference type="Proteomes" id="UP000299102"/>
    </source>
</evidence>
<reference evidence="1 2" key="1">
    <citation type="journal article" date="2019" name="Commun. Biol.">
        <title>The bagworm genome reveals a unique fibroin gene that provides high tensile strength.</title>
        <authorList>
            <person name="Kono N."/>
            <person name="Nakamura H."/>
            <person name="Ohtoshi R."/>
            <person name="Tomita M."/>
            <person name="Numata K."/>
            <person name="Arakawa K."/>
        </authorList>
    </citation>
    <scope>NUCLEOTIDE SEQUENCE [LARGE SCALE GENOMIC DNA]</scope>
</reference>
<dbReference type="OrthoDB" id="8123886at2759"/>
<name>A0A4C1VP01_EUMVA</name>
<dbReference type="Proteomes" id="UP000299102">
    <property type="component" value="Unassembled WGS sequence"/>
</dbReference>
<sequence length="133" mass="14771">MLLRSRPPGTIVFLSVRGPATGAGGAVVARGKRKSAIRVRRVFRLFQFIFFTVQRLLEKVENGESIRLIILGVSKEISVKEVKEDLRSQNLPVQSVRHILNRSYEPLDLVLVSGTAEANDKATKAAFNKIKSV</sequence>